<protein>
    <submittedName>
        <fullName evidence="2">GNAT family N-acetyltransferase</fullName>
    </submittedName>
</protein>
<dbReference type="SUPFAM" id="SSF55729">
    <property type="entry name" value="Acyl-CoA N-acyltransferases (Nat)"/>
    <property type="match status" value="1"/>
</dbReference>
<dbReference type="PROSITE" id="PS51186">
    <property type="entry name" value="GNAT"/>
    <property type="match status" value="1"/>
</dbReference>
<evidence type="ECO:0000313" key="2">
    <source>
        <dbReference type="EMBL" id="MBP3961153.1"/>
    </source>
</evidence>
<proteinExistence type="predicted"/>
<dbReference type="PIRSF" id="PIRSF021278">
    <property type="entry name" value="AcuA"/>
    <property type="match status" value="1"/>
</dbReference>
<dbReference type="InterPro" id="IPR000182">
    <property type="entry name" value="GNAT_dom"/>
</dbReference>
<keyword evidence="3" id="KW-1185">Reference proteome</keyword>
<reference evidence="2 3" key="1">
    <citation type="submission" date="2021-04" db="EMBL/GenBank/DDBJ databases">
        <title>Paenibacillus sp. DLE-14 whole genome sequence.</title>
        <authorList>
            <person name="Ham Y.J."/>
        </authorList>
    </citation>
    <scope>NUCLEOTIDE SEQUENCE [LARGE SCALE GENOMIC DNA]</scope>
    <source>
        <strain evidence="2 3">DLE-14</strain>
    </source>
</reference>
<name>A0ABS5C7Q0_9BACL</name>
<sequence>MQAQRLPYQDREIVVEGPLPADALKRLKLHPQLDAFRRPEEQMKALIEIAELPEGRIIAARDGEIIIGYVTFHYPDELERWSEGGMIDLIELGAVEVSDDYRSLGLGKRMIRLAFSQEQLENVIVYTTEYYWHWDLEGTKLSVWEYRAMMEKLMKSVEMEWVATDDPEICAHPANCLMVRVGKEVPISSIEQFDRVRFRQRFMY</sequence>
<evidence type="ECO:0000313" key="3">
    <source>
        <dbReference type="Proteomes" id="UP000673394"/>
    </source>
</evidence>
<dbReference type="InterPro" id="IPR024699">
    <property type="entry name" value="AcuA"/>
</dbReference>
<organism evidence="2 3">
    <name type="scientific">Paenibacillus lignilyticus</name>
    <dbReference type="NCBI Taxonomy" id="1172615"/>
    <lineage>
        <taxon>Bacteria</taxon>
        <taxon>Bacillati</taxon>
        <taxon>Bacillota</taxon>
        <taxon>Bacilli</taxon>
        <taxon>Bacillales</taxon>
        <taxon>Paenibacillaceae</taxon>
        <taxon>Paenibacillus</taxon>
    </lineage>
</organism>
<dbReference type="InterPro" id="IPR016181">
    <property type="entry name" value="Acyl_CoA_acyltransferase"/>
</dbReference>
<feature type="domain" description="N-acetyltransferase" evidence="1">
    <location>
        <begin position="13"/>
        <end position="155"/>
    </location>
</feature>
<dbReference type="EMBL" id="JAGKSP010000001">
    <property type="protein sequence ID" value="MBP3961153.1"/>
    <property type="molecule type" value="Genomic_DNA"/>
</dbReference>
<accession>A0ABS5C7Q0</accession>
<dbReference type="Gene3D" id="3.40.630.30">
    <property type="match status" value="1"/>
</dbReference>
<dbReference type="CDD" id="cd04301">
    <property type="entry name" value="NAT_SF"/>
    <property type="match status" value="1"/>
</dbReference>
<evidence type="ECO:0000259" key="1">
    <source>
        <dbReference type="PROSITE" id="PS51186"/>
    </source>
</evidence>
<comment type="caution">
    <text evidence="2">The sequence shown here is derived from an EMBL/GenBank/DDBJ whole genome shotgun (WGS) entry which is preliminary data.</text>
</comment>
<dbReference type="Proteomes" id="UP000673394">
    <property type="component" value="Unassembled WGS sequence"/>
</dbReference>
<gene>
    <name evidence="2" type="ORF">I8J30_00370</name>
</gene>
<dbReference type="Pfam" id="PF00583">
    <property type="entry name" value="Acetyltransf_1"/>
    <property type="match status" value="1"/>
</dbReference>